<keyword evidence="5" id="KW-0862">Zinc</keyword>
<proteinExistence type="inferred from homology"/>
<evidence type="ECO:0000313" key="10">
    <source>
        <dbReference type="Proteomes" id="UP000002280"/>
    </source>
</evidence>
<keyword evidence="7" id="KW-0496">Mitochondrion</keyword>
<dbReference type="Bgee" id="ENSMODG00000012822">
    <property type="expression patterns" value="Expressed in ovary and 21 other cell types or tissues"/>
</dbReference>
<dbReference type="InterPro" id="IPR031595">
    <property type="entry name" value="PRORP_C"/>
</dbReference>
<dbReference type="GeneTree" id="ENSGT00390000002201"/>
<protein>
    <recommendedName>
        <fullName evidence="8">PRORP domain-containing protein</fullName>
    </recommendedName>
</protein>
<keyword evidence="10" id="KW-1185">Reference proteome</keyword>
<sequence>MKLPEQSKGILLNSPLLFKFLFEKSVSSLSPAMNPLWSIPPSMWSGKCLVCGRMLESIHLNSEEYELLKQRVLKNVLDGGDQYRKTTPKEINRFENFIKSCPPFDIVIDGLNVTKMFPKVRESQTLLDVVSQLAKQNLQVLVLGRKHMLNGSSRWQKSEMAAVQNMAYCFFADNVSEDDAFLLYATLHSGNHCQFLTRDLLRDHKACLPDDNTRHLFFKWQQGHQLVFLNYYPGEKVIFQVLVQTTENSWHIPYDENMVERYSYEVPTKWLCLQQQN</sequence>
<evidence type="ECO:0000256" key="4">
    <source>
        <dbReference type="ARBA" id="ARBA00022801"/>
    </source>
</evidence>
<dbReference type="GO" id="GO:0008033">
    <property type="term" value="P:tRNA processing"/>
    <property type="evidence" value="ECO:0007669"/>
    <property type="project" value="InterPro"/>
</dbReference>
<dbReference type="Ensembl" id="ENSMODT00000076714.1">
    <property type="protein sequence ID" value="ENSMODP00000046402.1"/>
    <property type="gene ID" value="ENSMODG00000012822.4"/>
</dbReference>
<evidence type="ECO:0000256" key="1">
    <source>
        <dbReference type="ARBA" id="ARBA00004173"/>
    </source>
</evidence>
<evidence type="ECO:0000313" key="9">
    <source>
        <dbReference type="Ensembl" id="ENSMODP00000046402.1"/>
    </source>
</evidence>
<reference evidence="9" key="3">
    <citation type="submission" date="2025-09" db="UniProtKB">
        <authorList>
            <consortium name="Ensembl"/>
        </authorList>
    </citation>
    <scope>IDENTIFICATION</scope>
</reference>
<evidence type="ECO:0000256" key="5">
    <source>
        <dbReference type="ARBA" id="ARBA00022833"/>
    </source>
</evidence>
<reference evidence="9 10" key="1">
    <citation type="journal article" date="2007" name="Nature">
        <title>Genome of the marsupial Monodelphis domestica reveals innovation in non-coding sequences.</title>
        <authorList>
            <person name="Mikkelsen T.S."/>
            <person name="Wakefield M.J."/>
            <person name="Aken B."/>
            <person name="Amemiya C.T."/>
            <person name="Chang J.L."/>
            <person name="Duke S."/>
            <person name="Garber M."/>
            <person name="Gentles A.J."/>
            <person name="Goodstadt L."/>
            <person name="Heger A."/>
            <person name="Jurka J."/>
            <person name="Kamal M."/>
            <person name="Mauceli E."/>
            <person name="Searle S.M."/>
            <person name="Sharpe T."/>
            <person name="Baker M.L."/>
            <person name="Batzer M.A."/>
            <person name="Benos P.V."/>
            <person name="Belov K."/>
            <person name="Clamp M."/>
            <person name="Cook A."/>
            <person name="Cuff J."/>
            <person name="Das R."/>
            <person name="Davidow L."/>
            <person name="Deakin J.E."/>
            <person name="Fazzari M.J."/>
            <person name="Glass J.L."/>
            <person name="Grabherr M."/>
            <person name="Greally J.M."/>
            <person name="Gu W."/>
            <person name="Hore T.A."/>
            <person name="Huttley G.A."/>
            <person name="Kleber M."/>
            <person name="Jirtle R.L."/>
            <person name="Koina E."/>
            <person name="Lee J.T."/>
            <person name="Mahony S."/>
            <person name="Marra M.A."/>
            <person name="Miller R.D."/>
            <person name="Nicholls R.D."/>
            <person name="Oda M."/>
            <person name="Papenfuss A.T."/>
            <person name="Parra Z.E."/>
            <person name="Pollock D.D."/>
            <person name="Ray D.A."/>
            <person name="Schein J.E."/>
            <person name="Speed T.P."/>
            <person name="Thompson K."/>
            <person name="VandeBerg J.L."/>
            <person name="Wade C.M."/>
            <person name="Walker J.A."/>
            <person name="Waters P.D."/>
            <person name="Webber C."/>
            <person name="Weidman J.R."/>
            <person name="Xie X."/>
            <person name="Zody M.C."/>
            <person name="Baldwin J."/>
            <person name="Abdouelleil A."/>
            <person name="Abdulkadir J."/>
            <person name="Abebe A."/>
            <person name="Abera B."/>
            <person name="Abreu J."/>
            <person name="Acer S.C."/>
            <person name="Aftuck L."/>
            <person name="Alexander A."/>
            <person name="An P."/>
            <person name="Anderson E."/>
            <person name="Anderson S."/>
            <person name="Arachi H."/>
            <person name="Azer M."/>
            <person name="Bachantsang P."/>
            <person name="Barry A."/>
            <person name="Bayul T."/>
            <person name="Berlin A."/>
            <person name="Bessette D."/>
            <person name="Bloom T."/>
            <person name="Bloom T."/>
            <person name="Boguslavskiy L."/>
            <person name="Bonnet C."/>
            <person name="Boukhgalter B."/>
            <person name="Bourzgui I."/>
            <person name="Brown A."/>
            <person name="Cahill P."/>
            <person name="Channer S."/>
            <person name="Cheshatsang Y."/>
            <person name="Chuda L."/>
            <person name="Citroen M."/>
            <person name="Collymore A."/>
            <person name="Cooke P."/>
            <person name="Costello M."/>
            <person name="D'Aco K."/>
            <person name="Daza R."/>
            <person name="De Haan G."/>
            <person name="DeGray S."/>
            <person name="DeMaso C."/>
            <person name="Dhargay N."/>
            <person name="Dooley K."/>
            <person name="Dooley E."/>
            <person name="Doricent M."/>
            <person name="Dorje P."/>
            <person name="Dorjee K."/>
            <person name="Dupes A."/>
            <person name="Elong R."/>
            <person name="Falk J."/>
            <person name="Farina A."/>
            <person name="Faro S."/>
            <person name="Ferguson D."/>
            <person name="Fisher S."/>
            <person name="Foley C.D."/>
            <person name="Franke A."/>
            <person name="Friedrich D."/>
            <person name="Gadbois L."/>
            <person name="Gearin G."/>
            <person name="Gearin C.R."/>
            <person name="Giannoukos G."/>
            <person name="Goode T."/>
            <person name="Graham J."/>
            <person name="Grandbois E."/>
            <person name="Grewal S."/>
            <person name="Gyaltsen K."/>
            <person name="Hafez N."/>
            <person name="Hagos B."/>
            <person name="Hall J."/>
            <person name="Henson C."/>
            <person name="Hollinger A."/>
            <person name="Honan T."/>
            <person name="Huard M.D."/>
            <person name="Hughes L."/>
            <person name="Hurhula B."/>
            <person name="Husby M.E."/>
            <person name="Kamat A."/>
            <person name="Kanga B."/>
            <person name="Kashin S."/>
            <person name="Khazanovich D."/>
            <person name="Kisner P."/>
            <person name="Lance K."/>
            <person name="Lara M."/>
            <person name="Lee W."/>
            <person name="Lennon N."/>
            <person name="Letendre F."/>
            <person name="LeVine R."/>
            <person name="Lipovsky A."/>
            <person name="Liu X."/>
            <person name="Liu J."/>
            <person name="Liu S."/>
            <person name="Lokyitsang T."/>
            <person name="Lokyitsang Y."/>
            <person name="Lubonja R."/>
            <person name="Lui A."/>
            <person name="MacDonald P."/>
            <person name="Magnisalis V."/>
            <person name="Maru K."/>
            <person name="Matthews C."/>
            <person name="McCusker W."/>
            <person name="McDonough S."/>
            <person name="Mehta T."/>
            <person name="Meldrim J."/>
            <person name="Meneus L."/>
            <person name="Mihai O."/>
            <person name="Mihalev A."/>
            <person name="Mihova T."/>
            <person name="Mittelman R."/>
            <person name="Mlenga V."/>
            <person name="Montmayeur A."/>
            <person name="Mulrain L."/>
            <person name="Navidi A."/>
            <person name="Naylor J."/>
            <person name="Negash T."/>
            <person name="Nguyen T."/>
            <person name="Nguyen N."/>
            <person name="Nicol R."/>
            <person name="Norbu C."/>
            <person name="Norbu N."/>
            <person name="Novod N."/>
            <person name="O'Neill B."/>
            <person name="Osman S."/>
            <person name="Markiewicz E."/>
            <person name="Oyono O.L."/>
            <person name="Patti C."/>
            <person name="Phunkhang P."/>
            <person name="Pierre F."/>
            <person name="Priest M."/>
            <person name="Raghuraman S."/>
            <person name="Rege F."/>
            <person name="Reyes R."/>
            <person name="Rise C."/>
            <person name="Rogov P."/>
            <person name="Ross K."/>
            <person name="Ryan E."/>
            <person name="Settipalli S."/>
            <person name="Shea T."/>
            <person name="Sherpa N."/>
            <person name="Shi L."/>
            <person name="Shih D."/>
            <person name="Sparrow T."/>
            <person name="Spaulding J."/>
            <person name="Stalker J."/>
            <person name="Stange-Thomann N."/>
            <person name="Stavropoulos S."/>
            <person name="Stone C."/>
            <person name="Strader C."/>
            <person name="Tesfaye S."/>
            <person name="Thomson T."/>
            <person name="Thoulutsang Y."/>
            <person name="Thoulutsang D."/>
            <person name="Topham K."/>
            <person name="Topping I."/>
            <person name="Tsamla T."/>
            <person name="Vassiliev H."/>
            <person name="Vo A."/>
            <person name="Wangchuk T."/>
            <person name="Wangdi T."/>
            <person name="Weiand M."/>
            <person name="Wilkinson J."/>
            <person name="Wilson A."/>
            <person name="Yadav S."/>
            <person name="Young G."/>
            <person name="Yu Q."/>
            <person name="Zembek L."/>
            <person name="Zhong D."/>
            <person name="Zimmer A."/>
            <person name="Zwirko Z."/>
            <person name="Jaffe D.B."/>
            <person name="Alvarez P."/>
            <person name="Brockman W."/>
            <person name="Butler J."/>
            <person name="Chin C."/>
            <person name="Gnerre S."/>
            <person name="MacCallum I."/>
            <person name="Graves J.A."/>
            <person name="Ponting C.P."/>
            <person name="Breen M."/>
            <person name="Samollow P.B."/>
            <person name="Lander E.S."/>
            <person name="Lindblad-Toh K."/>
        </authorList>
    </citation>
    <scope>NUCLEOTIDE SEQUENCE [LARGE SCALE GENOMIC DNA]</scope>
</reference>
<dbReference type="Proteomes" id="UP000002280">
    <property type="component" value="Chromosome 1"/>
</dbReference>
<dbReference type="Pfam" id="PF16953">
    <property type="entry name" value="PRORP"/>
    <property type="match status" value="1"/>
</dbReference>
<dbReference type="CDD" id="cd18718">
    <property type="entry name" value="PIN_PRORP"/>
    <property type="match status" value="1"/>
</dbReference>
<evidence type="ECO:0000256" key="6">
    <source>
        <dbReference type="ARBA" id="ARBA00022946"/>
    </source>
</evidence>
<dbReference type="GO" id="GO:0046872">
    <property type="term" value="F:metal ion binding"/>
    <property type="evidence" value="ECO:0007669"/>
    <property type="project" value="UniProtKB-KW"/>
</dbReference>
<reference evidence="9" key="2">
    <citation type="submission" date="2025-08" db="UniProtKB">
        <authorList>
            <consortium name="Ensembl"/>
        </authorList>
    </citation>
    <scope>IDENTIFICATION</scope>
</reference>
<accession>A0A5F8GG04</accession>
<organism evidence="9 10">
    <name type="scientific">Monodelphis domestica</name>
    <name type="common">Gray short-tailed opossum</name>
    <dbReference type="NCBI Taxonomy" id="13616"/>
    <lineage>
        <taxon>Eukaryota</taxon>
        <taxon>Metazoa</taxon>
        <taxon>Chordata</taxon>
        <taxon>Craniata</taxon>
        <taxon>Vertebrata</taxon>
        <taxon>Euteleostomi</taxon>
        <taxon>Mammalia</taxon>
        <taxon>Metatheria</taxon>
        <taxon>Didelphimorphia</taxon>
        <taxon>Didelphidae</taxon>
        <taxon>Monodelphis</taxon>
    </lineage>
</organism>
<keyword evidence="4" id="KW-0378">Hydrolase</keyword>
<feature type="domain" description="PRORP" evidence="8">
    <location>
        <begin position="45"/>
        <end position="272"/>
    </location>
</feature>
<dbReference type="PANTHER" id="PTHR13547:SF1">
    <property type="entry name" value="MITOCHONDRIAL RIBONUCLEASE P CATALYTIC SUBUNIT"/>
    <property type="match status" value="1"/>
</dbReference>
<dbReference type="GO" id="GO:0016787">
    <property type="term" value="F:hydrolase activity"/>
    <property type="evidence" value="ECO:0007669"/>
    <property type="project" value="UniProtKB-KW"/>
</dbReference>
<dbReference type="Gene3D" id="3.40.50.11980">
    <property type="match status" value="1"/>
</dbReference>
<dbReference type="AlphaFoldDB" id="A0A5F8GG04"/>
<comment type="similarity">
    <text evidence="2">Belongs to the PPR family. P subfamily.</text>
</comment>
<keyword evidence="3" id="KW-0479">Metal-binding</keyword>
<evidence type="ECO:0000256" key="3">
    <source>
        <dbReference type="ARBA" id="ARBA00022723"/>
    </source>
</evidence>
<evidence type="ECO:0000256" key="7">
    <source>
        <dbReference type="ARBA" id="ARBA00023128"/>
    </source>
</evidence>
<comment type="subcellular location">
    <subcellularLocation>
        <location evidence="1">Mitochondrion</location>
    </subcellularLocation>
</comment>
<dbReference type="InterPro" id="IPR033495">
    <property type="entry name" value="MRPP3_PIN_dom"/>
</dbReference>
<evidence type="ECO:0000256" key="2">
    <source>
        <dbReference type="ARBA" id="ARBA00007626"/>
    </source>
</evidence>
<dbReference type="FunFam" id="3.40.50.11980:FF:000003">
    <property type="entry name" value="Mitochondrial ribonuclease P catalytic subunit"/>
    <property type="match status" value="1"/>
</dbReference>
<evidence type="ECO:0000259" key="8">
    <source>
        <dbReference type="Pfam" id="PF16953"/>
    </source>
</evidence>
<dbReference type="GO" id="GO:0005739">
    <property type="term" value="C:mitochondrion"/>
    <property type="evidence" value="ECO:0007669"/>
    <property type="project" value="UniProtKB-SubCell"/>
</dbReference>
<dbReference type="PANTHER" id="PTHR13547">
    <property type="match status" value="1"/>
</dbReference>
<keyword evidence="6" id="KW-0809">Transit peptide</keyword>
<name>A0A5F8GG04_MONDO</name>